<evidence type="ECO:0000313" key="12">
    <source>
        <dbReference type="Proteomes" id="UP001489004"/>
    </source>
</evidence>
<sequence>MVKSHVKVWVRTRPSAQPFDGLKVQADGKSVAINFPKTSEGGQVHNQLEGLAFKFDGVLDGASQEDVYASCANEVVDSVLAGYNGTMFCYGQTGAGKTYTMSGEAQQYSRRGIIARAIHQIFQEIDARVDRQYTVKVSYLEIYNEVLYDLLADNPALSGELHVLEENHTTFVKGLAVKEVRSQEEALSMFFQGDAVRSISAHALNASSTRSHCIFTLHLEMRPSGESSERAVHAKLNLVDLAGSERTKKTGVTGQALKEANFINKSLTFLEQTVNALSRKEGHVPFRQTKLTSVLRDALGGNCKTVMVANVWGEAAHLEETVSTLRFASRVKLIETDAFVTESNDPSLLVRRYERQIKELKAELAMRDTLSGRGHISYGDLSDAELRELALLVKRFLSGEADVDELPADTLKRVKETFGQMQLAYQALRSELQQELAKEAAQRAAGTASAQDTASGMGPSPADQATVGDDDLERSTGFHVGQAPAGARPMTGTRENDAGPPGTAHSASRPRTPATAGSARPPTSIIDKNAAFLRFKRAIAEGQELNEEVKERQAQLKQARQALKGATFAVNAAKRDIDSLADAVEAKKGAQGTGDSGDVIDDEECQLIQSLKAVKLAYRREFDQVKELRTTLDGCIQSAADAQQALLEAFNGWYAANGGSTTAGMAITEGGADELDPGEEFDRMEMERIMATDPESASFVAAKKQIRRKQHGRR</sequence>
<dbReference type="PROSITE" id="PS50067">
    <property type="entry name" value="KINESIN_MOTOR_2"/>
    <property type="match status" value="1"/>
</dbReference>
<dbReference type="Proteomes" id="UP001489004">
    <property type="component" value="Unassembled WGS sequence"/>
</dbReference>
<keyword evidence="12" id="KW-1185">Reference proteome</keyword>
<dbReference type="GO" id="GO:0005524">
    <property type="term" value="F:ATP binding"/>
    <property type="evidence" value="ECO:0007669"/>
    <property type="project" value="UniProtKB-UniRule"/>
</dbReference>
<evidence type="ECO:0000256" key="7">
    <source>
        <dbReference type="RuleBase" id="RU000394"/>
    </source>
</evidence>
<keyword evidence="3 6" id="KW-0067">ATP-binding</keyword>
<dbReference type="EMBL" id="JALJOR010000014">
    <property type="protein sequence ID" value="KAK9806270.1"/>
    <property type="molecule type" value="Genomic_DNA"/>
</dbReference>
<proteinExistence type="inferred from homology"/>
<evidence type="ECO:0000313" key="11">
    <source>
        <dbReference type="EMBL" id="KAK9806270.1"/>
    </source>
</evidence>
<dbReference type="InterPro" id="IPR027640">
    <property type="entry name" value="Kinesin-like_fam"/>
</dbReference>
<dbReference type="PRINTS" id="PR00380">
    <property type="entry name" value="KINESINHEAVY"/>
</dbReference>
<organism evidence="11 12">
    <name type="scientific">[Myrmecia] bisecta</name>
    <dbReference type="NCBI Taxonomy" id="41462"/>
    <lineage>
        <taxon>Eukaryota</taxon>
        <taxon>Viridiplantae</taxon>
        <taxon>Chlorophyta</taxon>
        <taxon>core chlorophytes</taxon>
        <taxon>Trebouxiophyceae</taxon>
        <taxon>Trebouxiales</taxon>
        <taxon>Trebouxiaceae</taxon>
        <taxon>Myrmecia</taxon>
    </lineage>
</organism>
<dbReference type="Pfam" id="PF00225">
    <property type="entry name" value="Kinesin"/>
    <property type="match status" value="1"/>
</dbReference>
<dbReference type="GO" id="GO:0008017">
    <property type="term" value="F:microtubule binding"/>
    <property type="evidence" value="ECO:0007669"/>
    <property type="project" value="InterPro"/>
</dbReference>
<evidence type="ECO:0000259" key="10">
    <source>
        <dbReference type="PROSITE" id="PS50067"/>
    </source>
</evidence>
<evidence type="ECO:0000256" key="9">
    <source>
        <dbReference type="SAM" id="MobiDB-lite"/>
    </source>
</evidence>
<keyword evidence="2 6" id="KW-0547">Nucleotide-binding</keyword>
<keyword evidence="5 6" id="KW-0505">Motor protein</keyword>
<gene>
    <name evidence="11" type="ORF">WJX72_007966</name>
</gene>
<evidence type="ECO:0000256" key="2">
    <source>
        <dbReference type="ARBA" id="ARBA00022741"/>
    </source>
</evidence>
<feature type="binding site" evidence="6">
    <location>
        <begin position="91"/>
        <end position="98"/>
    </location>
    <ligand>
        <name>ATP</name>
        <dbReference type="ChEBI" id="CHEBI:30616"/>
    </ligand>
</feature>
<dbReference type="InterPro" id="IPR027417">
    <property type="entry name" value="P-loop_NTPase"/>
</dbReference>
<dbReference type="PROSITE" id="PS00411">
    <property type="entry name" value="KINESIN_MOTOR_1"/>
    <property type="match status" value="1"/>
</dbReference>
<dbReference type="InterPro" id="IPR056524">
    <property type="entry name" value="KIF6/9_C"/>
</dbReference>
<protein>
    <recommendedName>
        <fullName evidence="7">Kinesin-like protein</fullName>
    </recommendedName>
</protein>
<dbReference type="SMART" id="SM00129">
    <property type="entry name" value="KISc"/>
    <property type="match status" value="1"/>
</dbReference>
<dbReference type="GO" id="GO:0007018">
    <property type="term" value="P:microtubule-based movement"/>
    <property type="evidence" value="ECO:0007669"/>
    <property type="project" value="InterPro"/>
</dbReference>
<dbReference type="GO" id="GO:0005874">
    <property type="term" value="C:microtubule"/>
    <property type="evidence" value="ECO:0007669"/>
    <property type="project" value="UniProtKB-KW"/>
</dbReference>
<dbReference type="InterPro" id="IPR036961">
    <property type="entry name" value="Kinesin_motor_dom_sf"/>
</dbReference>
<comment type="similarity">
    <text evidence="6 7">Belongs to the TRAFAC class myosin-kinesin ATPase superfamily. Kinesin family.</text>
</comment>
<dbReference type="PANTHER" id="PTHR47968:SF36">
    <property type="entry name" value="KINESIN HEAVY CHAIN ISOFORM X1"/>
    <property type="match status" value="1"/>
</dbReference>
<accession>A0AAW1PD82</accession>
<dbReference type="GO" id="GO:0003777">
    <property type="term" value="F:microtubule motor activity"/>
    <property type="evidence" value="ECO:0007669"/>
    <property type="project" value="InterPro"/>
</dbReference>
<evidence type="ECO:0000256" key="8">
    <source>
        <dbReference type="SAM" id="Coils"/>
    </source>
</evidence>
<feature type="coiled-coil region" evidence="8">
    <location>
        <begin position="535"/>
        <end position="566"/>
    </location>
</feature>
<evidence type="ECO:0000256" key="4">
    <source>
        <dbReference type="ARBA" id="ARBA00023054"/>
    </source>
</evidence>
<dbReference type="SUPFAM" id="SSF52540">
    <property type="entry name" value="P-loop containing nucleoside triphosphate hydrolases"/>
    <property type="match status" value="1"/>
</dbReference>
<dbReference type="PANTHER" id="PTHR47968">
    <property type="entry name" value="CENTROMERE PROTEIN E"/>
    <property type="match status" value="1"/>
</dbReference>
<feature type="compositionally biased region" description="Basic residues" evidence="9">
    <location>
        <begin position="704"/>
        <end position="714"/>
    </location>
</feature>
<evidence type="ECO:0000256" key="3">
    <source>
        <dbReference type="ARBA" id="ARBA00022840"/>
    </source>
</evidence>
<dbReference type="AlphaFoldDB" id="A0AAW1PD82"/>
<keyword evidence="4 8" id="KW-0175">Coiled coil</keyword>
<evidence type="ECO:0000256" key="6">
    <source>
        <dbReference type="PROSITE-ProRule" id="PRU00283"/>
    </source>
</evidence>
<comment type="caution">
    <text evidence="11">The sequence shown here is derived from an EMBL/GenBank/DDBJ whole genome shotgun (WGS) entry which is preliminary data.</text>
</comment>
<dbReference type="InterPro" id="IPR019821">
    <property type="entry name" value="Kinesin_motor_CS"/>
</dbReference>
<feature type="region of interest" description="Disordered" evidence="9">
    <location>
        <begin position="693"/>
        <end position="714"/>
    </location>
</feature>
<dbReference type="Pfam" id="PF23735">
    <property type="entry name" value="KIF9"/>
    <property type="match status" value="1"/>
</dbReference>
<feature type="region of interest" description="Disordered" evidence="9">
    <location>
        <begin position="439"/>
        <end position="525"/>
    </location>
</feature>
<dbReference type="InterPro" id="IPR001752">
    <property type="entry name" value="Kinesin_motor_dom"/>
</dbReference>
<keyword evidence="1 7" id="KW-0493">Microtubule</keyword>
<reference evidence="11 12" key="1">
    <citation type="journal article" date="2024" name="Nat. Commun.">
        <title>Phylogenomics reveals the evolutionary origins of lichenization in chlorophyte algae.</title>
        <authorList>
            <person name="Puginier C."/>
            <person name="Libourel C."/>
            <person name="Otte J."/>
            <person name="Skaloud P."/>
            <person name="Haon M."/>
            <person name="Grisel S."/>
            <person name="Petersen M."/>
            <person name="Berrin J.G."/>
            <person name="Delaux P.M."/>
            <person name="Dal Grande F."/>
            <person name="Keller J."/>
        </authorList>
    </citation>
    <scope>NUCLEOTIDE SEQUENCE [LARGE SCALE GENOMIC DNA]</scope>
    <source>
        <strain evidence="11 12">SAG 2043</strain>
    </source>
</reference>
<feature type="domain" description="Kinesin motor" evidence="10">
    <location>
        <begin position="5"/>
        <end position="334"/>
    </location>
</feature>
<name>A0AAW1PD82_9CHLO</name>
<dbReference type="Gene3D" id="3.40.850.10">
    <property type="entry name" value="Kinesin motor domain"/>
    <property type="match status" value="1"/>
</dbReference>
<evidence type="ECO:0000256" key="5">
    <source>
        <dbReference type="ARBA" id="ARBA00023175"/>
    </source>
</evidence>
<evidence type="ECO:0000256" key="1">
    <source>
        <dbReference type="ARBA" id="ARBA00022701"/>
    </source>
</evidence>